<evidence type="ECO:0008006" key="3">
    <source>
        <dbReference type="Google" id="ProtNLM"/>
    </source>
</evidence>
<dbReference type="EMBL" id="JALLPJ020000179">
    <property type="protein sequence ID" value="KAL3799651.1"/>
    <property type="molecule type" value="Genomic_DNA"/>
</dbReference>
<evidence type="ECO:0000313" key="2">
    <source>
        <dbReference type="Proteomes" id="UP001530400"/>
    </source>
</evidence>
<dbReference type="PANTHER" id="PTHR43437:SF3">
    <property type="entry name" value="HYDROXYACYL-THIOESTER DEHYDRATASE TYPE 2, MITOCHONDRIAL"/>
    <property type="match status" value="1"/>
</dbReference>
<gene>
    <name evidence="1" type="ORF">ACHAWO_003194</name>
</gene>
<dbReference type="InterPro" id="IPR029069">
    <property type="entry name" value="HotDog_dom_sf"/>
</dbReference>
<proteinExistence type="predicted"/>
<dbReference type="Proteomes" id="UP001530400">
    <property type="component" value="Unassembled WGS sequence"/>
</dbReference>
<comment type="caution">
    <text evidence="1">The sequence shown here is derived from an EMBL/GenBank/DDBJ whole genome shotgun (WGS) entry which is preliminary data.</text>
</comment>
<dbReference type="SUPFAM" id="SSF54637">
    <property type="entry name" value="Thioesterase/thiol ester dehydrase-isomerase"/>
    <property type="match status" value="1"/>
</dbReference>
<keyword evidence="2" id="KW-1185">Reference proteome</keyword>
<dbReference type="GO" id="GO:0016836">
    <property type="term" value="F:hydro-lyase activity"/>
    <property type="evidence" value="ECO:0007669"/>
    <property type="project" value="UniProtKB-ARBA"/>
</dbReference>
<dbReference type="InterPro" id="IPR050965">
    <property type="entry name" value="UPF0336/Enoyl-CoA_hydratase"/>
</dbReference>
<name>A0ABD3QIK0_9STRA</name>
<dbReference type="PANTHER" id="PTHR43437">
    <property type="entry name" value="HYDROXYACYL-THIOESTER DEHYDRATASE TYPE 2, MITOCHONDRIAL-RELATED"/>
    <property type="match status" value="1"/>
</dbReference>
<dbReference type="Gene3D" id="3.10.129.10">
    <property type="entry name" value="Hotdog Thioesterase"/>
    <property type="match status" value="1"/>
</dbReference>
<protein>
    <recommendedName>
        <fullName evidence="3">Thioesterase domain-containing protein</fullName>
    </recommendedName>
</protein>
<sequence length="154" mass="16733">MVELFKWGNLLNCIDHFHKKMYTLLERSLDTSEIINKDPSGVSQEAPIVHGMLLSSLFSAIFGTLTPGAIYRSQSLKFNNSVSVGETIIGRVIVRNLKEVRRNNSGVLCMCDTVVVKSVKGATICDSGSVDDDDEVIAISGEAQVWLTGATIGK</sequence>
<accession>A0ABD3QIK0</accession>
<dbReference type="AlphaFoldDB" id="A0ABD3QIK0"/>
<organism evidence="1 2">
    <name type="scientific">Cyclotella atomus</name>
    <dbReference type="NCBI Taxonomy" id="382360"/>
    <lineage>
        <taxon>Eukaryota</taxon>
        <taxon>Sar</taxon>
        <taxon>Stramenopiles</taxon>
        <taxon>Ochrophyta</taxon>
        <taxon>Bacillariophyta</taxon>
        <taxon>Coscinodiscophyceae</taxon>
        <taxon>Thalassiosirophycidae</taxon>
        <taxon>Stephanodiscales</taxon>
        <taxon>Stephanodiscaceae</taxon>
        <taxon>Cyclotella</taxon>
    </lineage>
</organism>
<reference evidence="1 2" key="1">
    <citation type="submission" date="2024-10" db="EMBL/GenBank/DDBJ databases">
        <title>Updated reference genomes for cyclostephanoid diatoms.</title>
        <authorList>
            <person name="Roberts W.R."/>
            <person name="Alverson A.J."/>
        </authorList>
    </citation>
    <scope>NUCLEOTIDE SEQUENCE [LARGE SCALE GENOMIC DNA]</scope>
    <source>
        <strain evidence="1 2">AJA010-31</strain>
    </source>
</reference>
<evidence type="ECO:0000313" key="1">
    <source>
        <dbReference type="EMBL" id="KAL3799651.1"/>
    </source>
</evidence>